<dbReference type="Proteomes" id="UP000287156">
    <property type="component" value="Unassembled WGS sequence"/>
</dbReference>
<protein>
    <submittedName>
        <fullName evidence="2">Uncharacterized protein</fullName>
    </submittedName>
</protein>
<dbReference type="AlphaFoldDB" id="A0A429Y2T0"/>
<evidence type="ECO:0000313" key="2">
    <source>
        <dbReference type="EMBL" id="RST75504.1"/>
    </source>
</evidence>
<comment type="caution">
    <text evidence="2">The sequence shown here is derived from an EMBL/GenBank/DDBJ whole genome shotgun (WGS) entry which is preliminary data.</text>
</comment>
<dbReference type="EMBL" id="QYTV02000003">
    <property type="protein sequence ID" value="RST75504.1"/>
    <property type="molecule type" value="Genomic_DNA"/>
</dbReference>
<keyword evidence="1" id="KW-0175">Coiled coil</keyword>
<feature type="coiled-coil region" evidence="1">
    <location>
        <begin position="30"/>
        <end position="65"/>
    </location>
</feature>
<reference evidence="2" key="1">
    <citation type="submission" date="2018-12" db="EMBL/GenBank/DDBJ databases">
        <authorList>
            <person name="Sun L."/>
            <person name="Chen Z."/>
        </authorList>
    </citation>
    <scope>NUCLEOTIDE SEQUENCE [LARGE SCALE GENOMIC DNA]</scope>
    <source>
        <strain evidence="2">3-2-2</strain>
    </source>
</reference>
<dbReference type="OrthoDB" id="1708317at2"/>
<proteinExistence type="predicted"/>
<keyword evidence="3" id="KW-1185">Reference proteome</keyword>
<evidence type="ECO:0000256" key="1">
    <source>
        <dbReference type="SAM" id="Coils"/>
    </source>
</evidence>
<sequence length="153" mass="17471">MNVLFAFSLLLLYMRQNRLLEIEKRQKLLLEESEQVMSALLEEIKEENERLLRTLNESREEAITKGKVVPEALMEELEHEQIGEPLNILKNMDQADPSGDSVAEELKGSESALESLPLREQVDLLASQGLSVTQIAKKLHKGKTEIELLMKFQ</sequence>
<organism evidence="2 3">
    <name type="scientific">Siminovitchia acidinfaciens</name>
    <dbReference type="NCBI Taxonomy" id="2321395"/>
    <lineage>
        <taxon>Bacteria</taxon>
        <taxon>Bacillati</taxon>
        <taxon>Bacillota</taxon>
        <taxon>Bacilli</taxon>
        <taxon>Bacillales</taxon>
        <taxon>Bacillaceae</taxon>
        <taxon>Siminovitchia</taxon>
    </lineage>
</organism>
<evidence type="ECO:0000313" key="3">
    <source>
        <dbReference type="Proteomes" id="UP000287156"/>
    </source>
</evidence>
<name>A0A429Y2T0_9BACI</name>
<accession>A0A429Y2T0</accession>
<gene>
    <name evidence="2" type="ORF">D4T97_009730</name>
</gene>